<protein>
    <submittedName>
        <fullName evidence="1">Uncharacterized protein</fullName>
    </submittedName>
</protein>
<gene>
    <name evidence="1" type="ORF">DICVIV_05882</name>
</gene>
<keyword evidence="2" id="KW-1185">Reference proteome</keyword>
<reference evidence="1 2" key="1">
    <citation type="submission" date="2013-11" db="EMBL/GenBank/DDBJ databases">
        <title>Draft genome of the bovine lungworm Dictyocaulus viviparus.</title>
        <authorList>
            <person name="Mitreva M."/>
        </authorList>
    </citation>
    <scope>NUCLEOTIDE SEQUENCE [LARGE SCALE GENOMIC DNA]</scope>
    <source>
        <strain evidence="1 2">HannoverDv2000</strain>
    </source>
</reference>
<name>A0A0D8XW42_DICVI</name>
<dbReference type="PANTHER" id="PTHR46709">
    <property type="entry name" value="PROTEIN CBG23488-RELATED"/>
    <property type="match status" value="1"/>
</dbReference>
<reference evidence="2" key="2">
    <citation type="journal article" date="2016" name="Sci. Rep.">
        <title>Dictyocaulus viviparus genome, variome and transcriptome elucidate lungworm biology and support future intervention.</title>
        <authorList>
            <person name="McNulty S.N."/>
            <person name="Strube C."/>
            <person name="Rosa B.A."/>
            <person name="Martin J.C."/>
            <person name="Tyagi R."/>
            <person name="Choi Y.J."/>
            <person name="Wang Q."/>
            <person name="Hallsworth Pepin K."/>
            <person name="Zhang X."/>
            <person name="Ozersky P."/>
            <person name="Wilson R.K."/>
            <person name="Sternberg P.W."/>
            <person name="Gasser R.B."/>
            <person name="Mitreva M."/>
        </authorList>
    </citation>
    <scope>NUCLEOTIDE SEQUENCE [LARGE SCALE GENOMIC DNA]</scope>
    <source>
        <strain evidence="2">HannoverDv2000</strain>
    </source>
</reference>
<sequence>MEMSIDSHQLHNPRLIDDIVVFIAPITKQGKQTFYTIAIDIVSLLTTLACACRLPIYLICQVTLRQEVKEAVCKLCCCLKHQSKNSKYRTVSKPRNTFTQCSVNGTLQNLVTSIK</sequence>
<organism evidence="1 2">
    <name type="scientific">Dictyocaulus viviparus</name>
    <name type="common">Bovine lungworm</name>
    <dbReference type="NCBI Taxonomy" id="29172"/>
    <lineage>
        <taxon>Eukaryota</taxon>
        <taxon>Metazoa</taxon>
        <taxon>Ecdysozoa</taxon>
        <taxon>Nematoda</taxon>
        <taxon>Chromadorea</taxon>
        <taxon>Rhabditida</taxon>
        <taxon>Rhabditina</taxon>
        <taxon>Rhabditomorpha</taxon>
        <taxon>Strongyloidea</taxon>
        <taxon>Metastrongylidae</taxon>
        <taxon>Dictyocaulus</taxon>
    </lineage>
</organism>
<evidence type="ECO:0000313" key="1">
    <source>
        <dbReference type="EMBL" id="KJH48037.1"/>
    </source>
</evidence>
<evidence type="ECO:0000313" key="2">
    <source>
        <dbReference type="Proteomes" id="UP000053766"/>
    </source>
</evidence>
<dbReference type="Proteomes" id="UP000053766">
    <property type="component" value="Unassembled WGS sequence"/>
</dbReference>
<dbReference type="AlphaFoldDB" id="A0A0D8XW42"/>
<accession>A0A0D8XW42</accession>
<dbReference type="OrthoDB" id="5799915at2759"/>
<proteinExistence type="predicted"/>
<dbReference type="EMBL" id="KN716283">
    <property type="protein sequence ID" value="KJH48037.1"/>
    <property type="molecule type" value="Genomic_DNA"/>
</dbReference>